<protein>
    <submittedName>
        <fullName evidence="2">Uncharacterized protein</fullName>
    </submittedName>
</protein>
<keyword evidence="1" id="KW-0812">Transmembrane</keyword>
<keyword evidence="1" id="KW-1133">Transmembrane helix</keyword>
<accession>A0A0F9CQH5</accession>
<organism evidence="2">
    <name type="scientific">marine sediment metagenome</name>
    <dbReference type="NCBI Taxonomy" id="412755"/>
    <lineage>
        <taxon>unclassified sequences</taxon>
        <taxon>metagenomes</taxon>
        <taxon>ecological metagenomes</taxon>
    </lineage>
</organism>
<reference evidence="2" key="1">
    <citation type="journal article" date="2015" name="Nature">
        <title>Complex archaea that bridge the gap between prokaryotes and eukaryotes.</title>
        <authorList>
            <person name="Spang A."/>
            <person name="Saw J.H."/>
            <person name="Jorgensen S.L."/>
            <person name="Zaremba-Niedzwiedzka K."/>
            <person name="Martijn J."/>
            <person name="Lind A.E."/>
            <person name="van Eijk R."/>
            <person name="Schleper C."/>
            <person name="Guy L."/>
            <person name="Ettema T.J."/>
        </authorList>
    </citation>
    <scope>NUCLEOTIDE SEQUENCE</scope>
</reference>
<dbReference type="AlphaFoldDB" id="A0A0F9CQH5"/>
<name>A0A0F9CQH5_9ZZZZ</name>
<keyword evidence="1" id="KW-0472">Membrane</keyword>
<gene>
    <name evidence="2" type="ORF">LCGC14_2581150</name>
</gene>
<feature type="transmembrane region" description="Helical" evidence="1">
    <location>
        <begin position="17"/>
        <end position="34"/>
    </location>
</feature>
<evidence type="ECO:0000256" key="1">
    <source>
        <dbReference type="SAM" id="Phobius"/>
    </source>
</evidence>
<evidence type="ECO:0000313" key="2">
    <source>
        <dbReference type="EMBL" id="KKL07916.1"/>
    </source>
</evidence>
<feature type="non-terminal residue" evidence="2">
    <location>
        <position position="1"/>
    </location>
</feature>
<proteinExistence type="predicted"/>
<sequence length="35" mass="3661">IIAETIAGAKEDIKVKCFVSFVVGLAIGVVIMLIV</sequence>
<dbReference type="EMBL" id="LAZR01043095">
    <property type="protein sequence ID" value="KKL07916.1"/>
    <property type="molecule type" value="Genomic_DNA"/>
</dbReference>
<comment type="caution">
    <text evidence="2">The sequence shown here is derived from an EMBL/GenBank/DDBJ whole genome shotgun (WGS) entry which is preliminary data.</text>
</comment>